<dbReference type="PANTHER" id="PTHR21314">
    <property type="entry name" value="QUEUOSINE 5'-PHOSPHATE N-GLYCOSYLASE_HYDROLASE-RELATED"/>
    <property type="match status" value="1"/>
</dbReference>
<protein>
    <recommendedName>
        <fullName evidence="3 6">Queuosine 5'-phosphate N-glycosylase/hydrolase</fullName>
        <ecNumber evidence="6">3.2.2.-</ecNumber>
    </recommendedName>
    <alternativeName>
        <fullName evidence="4 6">Queuosine-nucleotide N-glycosylase/hydrolase</fullName>
    </alternativeName>
</protein>
<sequence length="356" mass="37743">MPGAAQPSILEIVRSSCKRVTDLHQEHIKIDSEAVFRIAAELDPAQVKNLAASAGGRFPIKFESQQAEINFLAVYHLLRFGSGYDNDLKARAKRDVAEAVQFGVLGMHLSATRLDGPWMRSFNAYSVHNFFGVESHEERPVPNLPGVTMSSPGPLHPLATSLASAVSDAGHALDELGHKSFGEMILSVVSDLHTRQHPAPAAALVSELVESFPGFQDSALYDGATVTFARKAQALVAALAARFGSEDPRFAFADVSALTADSGPLVAAALRAKGAVVVQGELAHTLDEGEELPSGPHERALRAAAVTACEEIVTAAGGPGVFSAHELSLYLGQLGEEGQELRGQLKPHLTKGTQAY</sequence>
<evidence type="ECO:0000313" key="7">
    <source>
        <dbReference type="EMBL" id="CAD8694378.1"/>
    </source>
</evidence>
<keyword evidence="1 6" id="KW-0378">Hydrolase</keyword>
<reference evidence="7" key="1">
    <citation type="submission" date="2021-01" db="EMBL/GenBank/DDBJ databases">
        <authorList>
            <person name="Corre E."/>
            <person name="Pelletier E."/>
            <person name="Niang G."/>
            <person name="Scheremetjew M."/>
            <person name="Finn R."/>
            <person name="Kale V."/>
            <person name="Holt S."/>
            <person name="Cochrane G."/>
            <person name="Meng A."/>
            <person name="Brown T."/>
            <person name="Cohen L."/>
        </authorList>
    </citation>
    <scope>NUCLEOTIDE SEQUENCE</scope>
    <source>
        <strain evidence="7">SAG 11-49</strain>
    </source>
</reference>
<evidence type="ECO:0000256" key="6">
    <source>
        <dbReference type="RuleBase" id="RU365002"/>
    </source>
</evidence>
<comment type="function">
    <text evidence="6">Catalyzes the hydrolysis of queuosine 5'-phosphate, releasing the nucleobase queuine (q). Is required for salvage of queuine from exogenous queuosine (Q) that is imported and then converted to queuosine 5'-phosphate intracellularly.</text>
</comment>
<comment type="catalytic activity">
    <reaction evidence="5 6">
        <text>queuosine 5'-phosphate + H2O = queuine + D-ribose 5-phosphate</text>
        <dbReference type="Rhea" id="RHEA:75387"/>
        <dbReference type="ChEBI" id="CHEBI:15377"/>
        <dbReference type="ChEBI" id="CHEBI:17433"/>
        <dbReference type="ChEBI" id="CHEBI:78346"/>
        <dbReference type="ChEBI" id="CHEBI:194371"/>
    </reaction>
    <physiologicalReaction direction="left-to-right" evidence="5 6">
        <dbReference type="Rhea" id="RHEA:75388"/>
    </physiologicalReaction>
</comment>
<dbReference type="InterPro" id="IPR019438">
    <property type="entry name" value="Q_salvage"/>
</dbReference>
<evidence type="ECO:0000256" key="5">
    <source>
        <dbReference type="ARBA" id="ARBA00048204"/>
    </source>
</evidence>
<evidence type="ECO:0000256" key="3">
    <source>
        <dbReference type="ARBA" id="ARBA00035306"/>
    </source>
</evidence>
<accession>A0A7S0S2W2</accession>
<dbReference type="EMBL" id="HBFB01033135">
    <property type="protein sequence ID" value="CAD8694378.1"/>
    <property type="molecule type" value="Transcribed_RNA"/>
</dbReference>
<dbReference type="GO" id="GO:0006400">
    <property type="term" value="P:tRNA modification"/>
    <property type="evidence" value="ECO:0007669"/>
    <property type="project" value="TreeGrafter"/>
</dbReference>
<evidence type="ECO:0000256" key="1">
    <source>
        <dbReference type="ARBA" id="ARBA00022801"/>
    </source>
</evidence>
<gene>
    <name evidence="7" type="ORF">CLEI1391_LOCUS18561</name>
</gene>
<comment type="similarity">
    <text evidence="2 6">Belongs to the QNG1 protein family.</text>
</comment>
<proteinExistence type="inferred from homology"/>
<evidence type="ECO:0000256" key="2">
    <source>
        <dbReference type="ARBA" id="ARBA00035119"/>
    </source>
</evidence>
<evidence type="ECO:0000256" key="4">
    <source>
        <dbReference type="ARBA" id="ARBA00035393"/>
    </source>
</evidence>
<dbReference type="AlphaFoldDB" id="A0A7S0S2W2"/>
<dbReference type="EC" id="3.2.2.-" evidence="6"/>
<dbReference type="PANTHER" id="PTHR21314:SF0">
    <property type="entry name" value="QUEUOSINE 5'-PHOSPHATE N-GLYCOSYLASE_HYDROLASE"/>
    <property type="match status" value="1"/>
</dbReference>
<dbReference type="Pfam" id="PF10343">
    <property type="entry name" value="Q_salvage"/>
    <property type="match status" value="1"/>
</dbReference>
<organism evidence="7">
    <name type="scientific">Chlamydomonas leiostraca</name>
    <dbReference type="NCBI Taxonomy" id="1034604"/>
    <lineage>
        <taxon>Eukaryota</taxon>
        <taxon>Viridiplantae</taxon>
        <taxon>Chlorophyta</taxon>
        <taxon>core chlorophytes</taxon>
        <taxon>Chlorophyceae</taxon>
        <taxon>CS clade</taxon>
        <taxon>Chlamydomonadales</taxon>
        <taxon>Chlamydomonadaceae</taxon>
        <taxon>Chlamydomonas</taxon>
    </lineage>
</organism>
<name>A0A7S0S2W2_9CHLO</name>
<dbReference type="GO" id="GO:0016787">
    <property type="term" value="F:hydrolase activity"/>
    <property type="evidence" value="ECO:0007669"/>
    <property type="project" value="UniProtKB-KW"/>
</dbReference>